<proteinExistence type="predicted"/>
<dbReference type="Gene3D" id="3.10.10.10">
    <property type="entry name" value="HIV Type 1 Reverse Transcriptase, subunit A, domain 1"/>
    <property type="match status" value="1"/>
</dbReference>
<evidence type="ECO:0000256" key="1">
    <source>
        <dbReference type="SAM" id="MobiDB-lite"/>
    </source>
</evidence>
<reference evidence="3" key="1">
    <citation type="submission" date="2021-12" db="EMBL/GenBank/DDBJ databases">
        <title>Prjna785345.</title>
        <authorList>
            <person name="Rujirawat T."/>
            <person name="Krajaejun T."/>
        </authorList>
    </citation>
    <scope>NUCLEOTIDE SEQUENCE</scope>
    <source>
        <strain evidence="3">Pi057C3</strain>
    </source>
</reference>
<sequence>MISLDLARQLSLKLRFNERLRIKGIGNVTTTPVAHLVEAGHLPLGPGGPVRVGTPKYEEWQVLAYEGSHSLQFVRSARREAEVLARNSPPAVPKPTYPIPTRVLQRPTSETDAMSFISQVTPSDQDAKQSSTEPVDDASSATRLVIGAKFLTEDDRLEPARAISRLAETYKAIAALDDLTSEEQEAVSYYHEGTDHLLLHKLRSQLAVLPDLVVNDEPADISKADVGEQDENSPEEVERVREILRKHRAAFLGSGNAVPPPARGVVCDIEVPAGTKPISQRARRIPVHLLEKVYELIKKLLEAGIIEYSDSEWASPVVIVMKKNGLHIRLCIDYRLVNQLITLMSYPLPLIDEMLDNFDKAMWFLSLDMASGFWAIFMTRRAQHISAFVCPLGHFQWLEKFVKMRRN</sequence>
<dbReference type="Proteomes" id="UP001209570">
    <property type="component" value="Unassembled WGS sequence"/>
</dbReference>
<feature type="domain" description="Reverse transcriptase" evidence="2">
    <location>
        <begin position="322"/>
        <end position="402"/>
    </location>
</feature>
<dbReference type="EMBL" id="JAKCXM010001351">
    <property type="protein sequence ID" value="KAJ0391052.1"/>
    <property type="molecule type" value="Genomic_DNA"/>
</dbReference>
<comment type="caution">
    <text evidence="3">The sequence shown here is derived from an EMBL/GenBank/DDBJ whole genome shotgun (WGS) entry which is preliminary data.</text>
</comment>
<dbReference type="InterPro" id="IPR043128">
    <property type="entry name" value="Rev_trsase/Diguanyl_cyclase"/>
</dbReference>
<organism evidence="3 4">
    <name type="scientific">Pythium insidiosum</name>
    <name type="common">Pythiosis disease agent</name>
    <dbReference type="NCBI Taxonomy" id="114742"/>
    <lineage>
        <taxon>Eukaryota</taxon>
        <taxon>Sar</taxon>
        <taxon>Stramenopiles</taxon>
        <taxon>Oomycota</taxon>
        <taxon>Peronosporomycetes</taxon>
        <taxon>Pythiales</taxon>
        <taxon>Pythiaceae</taxon>
        <taxon>Pythium</taxon>
    </lineage>
</organism>
<dbReference type="PANTHER" id="PTHR37984">
    <property type="entry name" value="PROTEIN CBG26694"/>
    <property type="match status" value="1"/>
</dbReference>
<dbReference type="InterPro" id="IPR000477">
    <property type="entry name" value="RT_dom"/>
</dbReference>
<evidence type="ECO:0000259" key="2">
    <source>
        <dbReference type="Pfam" id="PF00078"/>
    </source>
</evidence>
<dbReference type="CDD" id="cd01647">
    <property type="entry name" value="RT_LTR"/>
    <property type="match status" value="1"/>
</dbReference>
<dbReference type="PANTHER" id="PTHR37984:SF5">
    <property type="entry name" value="PROTEIN NYNRIN-LIKE"/>
    <property type="match status" value="1"/>
</dbReference>
<dbReference type="Pfam" id="PF00078">
    <property type="entry name" value="RVT_1"/>
    <property type="match status" value="1"/>
</dbReference>
<feature type="compositionally biased region" description="Polar residues" evidence="1">
    <location>
        <begin position="119"/>
        <end position="133"/>
    </location>
</feature>
<evidence type="ECO:0000313" key="3">
    <source>
        <dbReference type="EMBL" id="KAJ0391052.1"/>
    </source>
</evidence>
<gene>
    <name evidence="3" type="ORF">P43SY_011217</name>
</gene>
<feature type="region of interest" description="Disordered" evidence="1">
    <location>
        <begin position="119"/>
        <end position="139"/>
    </location>
</feature>
<evidence type="ECO:0000313" key="4">
    <source>
        <dbReference type="Proteomes" id="UP001209570"/>
    </source>
</evidence>
<keyword evidence="4" id="KW-1185">Reference proteome</keyword>
<dbReference type="InterPro" id="IPR043502">
    <property type="entry name" value="DNA/RNA_pol_sf"/>
</dbReference>
<dbReference type="Gene3D" id="3.30.70.270">
    <property type="match status" value="1"/>
</dbReference>
<dbReference type="AlphaFoldDB" id="A0AAD5LS12"/>
<accession>A0AAD5LS12</accession>
<dbReference type="InterPro" id="IPR050951">
    <property type="entry name" value="Retrovirus_Pol_polyprotein"/>
</dbReference>
<name>A0AAD5LS12_PYTIN</name>
<dbReference type="SUPFAM" id="SSF56672">
    <property type="entry name" value="DNA/RNA polymerases"/>
    <property type="match status" value="1"/>
</dbReference>
<protein>
    <recommendedName>
        <fullName evidence="2">Reverse transcriptase domain-containing protein</fullName>
    </recommendedName>
</protein>